<proteinExistence type="predicted"/>
<protein>
    <submittedName>
        <fullName evidence="2">Uncharacterized protein</fullName>
    </submittedName>
</protein>
<name>A0A4Q0NNY2_9FLAO</name>
<dbReference type="AlphaFoldDB" id="A0A4Q0NNY2"/>
<evidence type="ECO:0000256" key="1">
    <source>
        <dbReference type="SAM" id="Phobius"/>
    </source>
</evidence>
<keyword evidence="1" id="KW-0472">Membrane</keyword>
<dbReference type="RefSeq" id="WP_128762910.1">
    <property type="nucleotide sequence ID" value="NZ_QOVI01000012.1"/>
</dbReference>
<accession>A0A4Q0NNY2</accession>
<organism evidence="2 3">
    <name type="scientific">Leeuwenhoekiella aestuarii</name>
    <dbReference type="NCBI Taxonomy" id="2249426"/>
    <lineage>
        <taxon>Bacteria</taxon>
        <taxon>Pseudomonadati</taxon>
        <taxon>Bacteroidota</taxon>
        <taxon>Flavobacteriia</taxon>
        <taxon>Flavobacteriales</taxon>
        <taxon>Flavobacteriaceae</taxon>
        <taxon>Leeuwenhoekiella</taxon>
    </lineage>
</organism>
<dbReference type="EMBL" id="QOVI01000012">
    <property type="protein sequence ID" value="RXG11293.1"/>
    <property type="molecule type" value="Genomic_DNA"/>
</dbReference>
<keyword evidence="3" id="KW-1185">Reference proteome</keyword>
<gene>
    <name evidence="2" type="ORF">DSM04_11223</name>
</gene>
<feature type="transmembrane region" description="Helical" evidence="1">
    <location>
        <begin position="70"/>
        <end position="96"/>
    </location>
</feature>
<feature type="transmembrane region" description="Helical" evidence="1">
    <location>
        <begin position="29"/>
        <end position="47"/>
    </location>
</feature>
<sequence>MWKFYRDVTLFALLFSVVAIPFGSLLTTPIVFGVLGTPVGLLAYIYFQKAEFYGYYNLGYTRYRLVTKTWLINLCATPILLLIALIISKLITLGALTNS</sequence>
<reference evidence="2 3" key="1">
    <citation type="submission" date="2018-07" db="EMBL/GenBank/DDBJ databases">
        <title>Leeuwenhoekiella genomics.</title>
        <authorList>
            <person name="Tahon G."/>
            <person name="Willems A."/>
        </authorList>
    </citation>
    <scope>NUCLEOTIDE SEQUENCE [LARGE SCALE GENOMIC DNA]</scope>
    <source>
        <strain evidence="2 3">R-50232</strain>
    </source>
</reference>
<evidence type="ECO:0000313" key="2">
    <source>
        <dbReference type="EMBL" id="RXG11293.1"/>
    </source>
</evidence>
<dbReference type="OrthoDB" id="1447778at2"/>
<keyword evidence="1" id="KW-1133">Transmembrane helix</keyword>
<evidence type="ECO:0000313" key="3">
    <source>
        <dbReference type="Proteomes" id="UP000289821"/>
    </source>
</evidence>
<dbReference type="Proteomes" id="UP000289821">
    <property type="component" value="Unassembled WGS sequence"/>
</dbReference>
<keyword evidence="1" id="KW-0812">Transmembrane</keyword>
<comment type="caution">
    <text evidence="2">The sequence shown here is derived from an EMBL/GenBank/DDBJ whole genome shotgun (WGS) entry which is preliminary data.</text>
</comment>